<evidence type="ECO:0000259" key="10">
    <source>
        <dbReference type="PROSITE" id="PS50011"/>
    </source>
</evidence>
<evidence type="ECO:0000256" key="6">
    <source>
        <dbReference type="ARBA" id="ARBA00022840"/>
    </source>
</evidence>
<keyword evidence="2" id="KW-0723">Serine/threonine-protein kinase</keyword>
<dbReference type="CDD" id="cd05580">
    <property type="entry name" value="STKc_PKA_like"/>
    <property type="match status" value="1"/>
</dbReference>
<dbReference type="InterPro" id="IPR000961">
    <property type="entry name" value="AGC-kinase_C"/>
</dbReference>
<dbReference type="PANTHER" id="PTHR24353">
    <property type="entry name" value="CYCLIC NUCLEOTIDE-DEPENDENT PROTEIN KINASE"/>
    <property type="match status" value="1"/>
</dbReference>
<keyword evidence="13" id="KW-1185">Reference proteome</keyword>
<keyword evidence="3" id="KW-0808">Transferase</keyword>
<evidence type="ECO:0000259" key="11">
    <source>
        <dbReference type="PROSITE" id="PS51285"/>
    </source>
</evidence>
<feature type="domain" description="Protein kinase" evidence="10">
    <location>
        <begin position="177"/>
        <end position="432"/>
    </location>
</feature>
<dbReference type="Proteomes" id="UP000184330">
    <property type="component" value="Unassembled WGS sequence"/>
</dbReference>
<dbReference type="GO" id="GO:0005829">
    <property type="term" value="C:cytosol"/>
    <property type="evidence" value="ECO:0007669"/>
    <property type="project" value="TreeGrafter"/>
</dbReference>
<dbReference type="Gene3D" id="3.30.200.20">
    <property type="entry name" value="Phosphorylase Kinase, domain 1"/>
    <property type="match status" value="1"/>
</dbReference>
<comment type="catalytic activity">
    <reaction evidence="8">
        <text>L-seryl-[protein] + ATP = O-phospho-L-seryl-[protein] + ADP + H(+)</text>
        <dbReference type="Rhea" id="RHEA:17989"/>
        <dbReference type="Rhea" id="RHEA-COMP:9863"/>
        <dbReference type="Rhea" id="RHEA-COMP:11604"/>
        <dbReference type="ChEBI" id="CHEBI:15378"/>
        <dbReference type="ChEBI" id="CHEBI:29999"/>
        <dbReference type="ChEBI" id="CHEBI:30616"/>
        <dbReference type="ChEBI" id="CHEBI:83421"/>
        <dbReference type="ChEBI" id="CHEBI:456216"/>
        <dbReference type="EC" id="2.7.11.11"/>
    </reaction>
</comment>
<dbReference type="OrthoDB" id="63267at2759"/>
<gene>
    <name evidence="12" type="ORF">PAC_04371</name>
</gene>
<dbReference type="AlphaFoldDB" id="A0A1L7WP05"/>
<dbReference type="GO" id="GO:0005952">
    <property type="term" value="C:cAMP-dependent protein kinase complex"/>
    <property type="evidence" value="ECO:0007669"/>
    <property type="project" value="TreeGrafter"/>
</dbReference>
<comment type="catalytic activity">
    <reaction evidence="7">
        <text>L-threonyl-[protein] + ATP = O-phospho-L-threonyl-[protein] + ADP + H(+)</text>
        <dbReference type="Rhea" id="RHEA:46608"/>
        <dbReference type="Rhea" id="RHEA-COMP:11060"/>
        <dbReference type="Rhea" id="RHEA-COMP:11605"/>
        <dbReference type="ChEBI" id="CHEBI:15378"/>
        <dbReference type="ChEBI" id="CHEBI:30013"/>
        <dbReference type="ChEBI" id="CHEBI:30616"/>
        <dbReference type="ChEBI" id="CHEBI:61977"/>
        <dbReference type="ChEBI" id="CHEBI:456216"/>
        <dbReference type="EC" id="2.7.11.11"/>
    </reaction>
</comment>
<keyword evidence="6" id="KW-0067">ATP-binding</keyword>
<dbReference type="PROSITE" id="PS51285">
    <property type="entry name" value="AGC_KINASE_CTER"/>
    <property type="match status" value="1"/>
</dbReference>
<evidence type="ECO:0000256" key="2">
    <source>
        <dbReference type="ARBA" id="ARBA00022527"/>
    </source>
</evidence>
<dbReference type="InterPro" id="IPR011009">
    <property type="entry name" value="Kinase-like_dom_sf"/>
</dbReference>
<dbReference type="EMBL" id="FJOG01000005">
    <property type="protein sequence ID" value="CZR54487.1"/>
    <property type="molecule type" value="Genomic_DNA"/>
</dbReference>
<keyword evidence="4" id="KW-0547">Nucleotide-binding</keyword>
<evidence type="ECO:0000256" key="7">
    <source>
        <dbReference type="ARBA" id="ARBA00047292"/>
    </source>
</evidence>
<feature type="region of interest" description="Disordered" evidence="9">
    <location>
        <begin position="145"/>
        <end position="168"/>
    </location>
</feature>
<dbReference type="GO" id="GO:0004691">
    <property type="term" value="F:cAMP-dependent protein kinase activity"/>
    <property type="evidence" value="ECO:0007669"/>
    <property type="project" value="UniProtKB-EC"/>
</dbReference>
<evidence type="ECO:0000256" key="4">
    <source>
        <dbReference type="ARBA" id="ARBA00022741"/>
    </source>
</evidence>
<evidence type="ECO:0000256" key="1">
    <source>
        <dbReference type="ARBA" id="ARBA00012444"/>
    </source>
</evidence>
<dbReference type="InterPro" id="IPR000719">
    <property type="entry name" value="Prot_kinase_dom"/>
</dbReference>
<evidence type="ECO:0000256" key="5">
    <source>
        <dbReference type="ARBA" id="ARBA00022777"/>
    </source>
</evidence>
<name>A0A1L7WP05_9HELO</name>
<dbReference type="GO" id="GO:0005634">
    <property type="term" value="C:nucleus"/>
    <property type="evidence" value="ECO:0007669"/>
    <property type="project" value="TreeGrafter"/>
</dbReference>
<keyword evidence="5 12" id="KW-0418">Kinase</keyword>
<evidence type="ECO:0000256" key="8">
    <source>
        <dbReference type="ARBA" id="ARBA00047454"/>
    </source>
</evidence>
<dbReference type="FunFam" id="1.10.510.10:FF:000005">
    <property type="entry name" value="cAMP-dependent protein kinase catalytic subunit alpha"/>
    <property type="match status" value="1"/>
</dbReference>
<dbReference type="PROSITE" id="PS00108">
    <property type="entry name" value="PROTEIN_KINASE_ST"/>
    <property type="match status" value="1"/>
</dbReference>
<dbReference type="STRING" id="576137.A0A1L7WP05"/>
<dbReference type="PROSITE" id="PS50011">
    <property type="entry name" value="PROTEIN_KINASE_DOM"/>
    <property type="match status" value="1"/>
</dbReference>
<feature type="domain" description="AGC-kinase C-terminal" evidence="11">
    <location>
        <begin position="433"/>
        <end position="503"/>
    </location>
</feature>
<protein>
    <recommendedName>
        <fullName evidence="1">cAMP-dependent protein kinase</fullName>
        <ecNumber evidence="1">2.7.11.11</ecNumber>
    </recommendedName>
</protein>
<dbReference type="SUPFAM" id="SSF56112">
    <property type="entry name" value="Protein kinase-like (PK-like)"/>
    <property type="match status" value="1"/>
</dbReference>
<dbReference type="GO" id="GO:0005524">
    <property type="term" value="F:ATP binding"/>
    <property type="evidence" value="ECO:0007669"/>
    <property type="project" value="UniProtKB-KW"/>
</dbReference>
<dbReference type="InterPro" id="IPR008271">
    <property type="entry name" value="Ser/Thr_kinase_AS"/>
</dbReference>
<dbReference type="Gene3D" id="1.10.510.10">
    <property type="entry name" value="Transferase(Phosphotransferase) domain 1"/>
    <property type="match status" value="1"/>
</dbReference>
<evidence type="ECO:0000256" key="9">
    <source>
        <dbReference type="SAM" id="MobiDB-lite"/>
    </source>
</evidence>
<dbReference type="Pfam" id="PF00069">
    <property type="entry name" value="Pkinase"/>
    <property type="match status" value="1"/>
</dbReference>
<dbReference type="EC" id="2.7.11.11" evidence="1"/>
<evidence type="ECO:0000313" key="12">
    <source>
        <dbReference type="EMBL" id="CZR54487.1"/>
    </source>
</evidence>
<dbReference type="SMART" id="SM00220">
    <property type="entry name" value="S_TKc"/>
    <property type="match status" value="1"/>
</dbReference>
<reference evidence="12 13" key="1">
    <citation type="submission" date="2016-03" db="EMBL/GenBank/DDBJ databases">
        <authorList>
            <person name="Ploux O."/>
        </authorList>
    </citation>
    <scope>NUCLEOTIDE SEQUENCE [LARGE SCALE GENOMIC DNA]</scope>
    <source>
        <strain evidence="12 13">UAMH 11012</strain>
    </source>
</reference>
<proteinExistence type="predicted"/>
<organism evidence="12 13">
    <name type="scientific">Phialocephala subalpina</name>
    <dbReference type="NCBI Taxonomy" id="576137"/>
    <lineage>
        <taxon>Eukaryota</taxon>
        <taxon>Fungi</taxon>
        <taxon>Dikarya</taxon>
        <taxon>Ascomycota</taxon>
        <taxon>Pezizomycotina</taxon>
        <taxon>Leotiomycetes</taxon>
        <taxon>Helotiales</taxon>
        <taxon>Mollisiaceae</taxon>
        <taxon>Phialocephala</taxon>
        <taxon>Phialocephala fortinii species complex</taxon>
    </lineage>
</organism>
<dbReference type="PANTHER" id="PTHR24353:SF153">
    <property type="entry name" value="CAMP-DEPENDENT PROTEIN KINASE CATALYTIC SUBUNIT 1"/>
    <property type="match status" value="1"/>
</dbReference>
<evidence type="ECO:0000313" key="13">
    <source>
        <dbReference type="Proteomes" id="UP000184330"/>
    </source>
</evidence>
<evidence type="ECO:0000256" key="3">
    <source>
        <dbReference type="ARBA" id="ARBA00022679"/>
    </source>
</evidence>
<accession>A0A1L7WP05</accession>
<sequence>MTVLIDQQKLVEAEDLWNTSIETFATKLGEDLANVLETRFQQCSLPPIKVQDIPTITPDEKISQYRDSIMLKLKRTERGWNGVSDELRDSVQVQYEAENYRMKLKENPASTSLFPPAESVDGSKASEVLHSAVSSPNSEIFAKYQHEHDCSPPPAAKQAGNHSSERTTKGKYSLANFEVLRTLGTGSFARVHLIQSKYDSGFFAIEVWKKEQIINMKQVEHICDERRMLSKIKHPFLMTLWGTFQDSKNLYMITDFIEGGEMFSLLRKSQRFPDPVAKFHAAEVILAIEYLYGENIIYRDIKPENILLDRHGHLKLCDFSFAKEIEDITWTLCGTPDYLAPEVLSSKGYNRSVDWWALGILIYEMLCGYTPFWDGGSAARIYENILKCRVKYPPYIHPDAKDLLQRLITADLTKRLGNTHGGAQAIKCHPWFAEVTWERLAKKDIDPPYRPPVRAGVGDASQYEKYPEETETYGDYGHDEWQINWFADTDTFSRGFDGALTNY</sequence>